<evidence type="ECO:0000259" key="7">
    <source>
        <dbReference type="PROSITE" id="PS50011"/>
    </source>
</evidence>
<evidence type="ECO:0000313" key="8">
    <source>
        <dbReference type="EMBL" id="TWT57071.1"/>
    </source>
</evidence>
<dbReference type="Pfam" id="PF00069">
    <property type="entry name" value="Pkinase"/>
    <property type="match status" value="1"/>
</dbReference>
<dbReference type="SUPFAM" id="SSF56112">
    <property type="entry name" value="Protein kinase-like (PK-like)"/>
    <property type="match status" value="1"/>
</dbReference>
<evidence type="ECO:0000256" key="2">
    <source>
        <dbReference type="ARBA" id="ARBA00022741"/>
    </source>
</evidence>
<proteinExistence type="predicted"/>
<dbReference type="AlphaFoldDB" id="A0A5C5X425"/>
<dbReference type="CDD" id="cd14014">
    <property type="entry name" value="STKc_PknB_like"/>
    <property type="match status" value="1"/>
</dbReference>
<dbReference type="Proteomes" id="UP000317243">
    <property type="component" value="Unassembled WGS sequence"/>
</dbReference>
<reference evidence="8 9" key="1">
    <citation type="submission" date="2019-02" db="EMBL/GenBank/DDBJ databases">
        <title>Deep-cultivation of Planctomycetes and their phenomic and genomic characterization uncovers novel biology.</title>
        <authorList>
            <person name="Wiegand S."/>
            <person name="Jogler M."/>
            <person name="Boedeker C."/>
            <person name="Pinto D."/>
            <person name="Vollmers J."/>
            <person name="Rivas-Marin E."/>
            <person name="Kohn T."/>
            <person name="Peeters S.H."/>
            <person name="Heuer A."/>
            <person name="Rast P."/>
            <person name="Oberbeckmann S."/>
            <person name="Bunk B."/>
            <person name="Jeske O."/>
            <person name="Meyerdierks A."/>
            <person name="Storesund J.E."/>
            <person name="Kallscheuer N."/>
            <person name="Luecker S."/>
            <person name="Lage O.M."/>
            <person name="Pohl T."/>
            <person name="Merkel B.J."/>
            <person name="Hornburger P."/>
            <person name="Mueller R.-W."/>
            <person name="Bruemmer F."/>
            <person name="Labrenz M."/>
            <person name="Spormann A.M."/>
            <person name="Op Den Camp H."/>
            <person name="Overmann J."/>
            <person name="Amann R."/>
            <person name="Jetten M.S.M."/>
            <person name="Mascher T."/>
            <person name="Medema M.H."/>
            <person name="Devos D.P."/>
            <person name="Kaster A.-K."/>
            <person name="Ovreas L."/>
            <person name="Rohde M."/>
            <person name="Galperin M.Y."/>
            <person name="Jogler C."/>
        </authorList>
    </citation>
    <scope>NUCLEOTIDE SEQUENCE [LARGE SCALE GENOMIC DNA]</scope>
    <source>
        <strain evidence="8 9">KOR42</strain>
    </source>
</reference>
<name>A0A5C5X425_9PLAN</name>
<dbReference type="OrthoDB" id="6111975at2"/>
<feature type="binding site" evidence="5">
    <location>
        <position position="101"/>
    </location>
    <ligand>
        <name>ATP</name>
        <dbReference type="ChEBI" id="CHEBI:30616"/>
    </ligand>
</feature>
<evidence type="ECO:0000256" key="1">
    <source>
        <dbReference type="ARBA" id="ARBA00022679"/>
    </source>
</evidence>
<organism evidence="8 9">
    <name type="scientific">Thalassoglobus neptunius</name>
    <dbReference type="NCBI Taxonomy" id="1938619"/>
    <lineage>
        <taxon>Bacteria</taxon>
        <taxon>Pseudomonadati</taxon>
        <taxon>Planctomycetota</taxon>
        <taxon>Planctomycetia</taxon>
        <taxon>Planctomycetales</taxon>
        <taxon>Planctomycetaceae</taxon>
        <taxon>Thalassoglobus</taxon>
    </lineage>
</organism>
<dbReference type="GO" id="GO:0004674">
    <property type="term" value="F:protein serine/threonine kinase activity"/>
    <property type="evidence" value="ECO:0007669"/>
    <property type="project" value="UniProtKB-EC"/>
</dbReference>
<dbReference type="PROSITE" id="PS50011">
    <property type="entry name" value="PROTEIN_KINASE_DOM"/>
    <property type="match status" value="1"/>
</dbReference>
<evidence type="ECO:0000256" key="6">
    <source>
        <dbReference type="SAM" id="MobiDB-lite"/>
    </source>
</evidence>
<feature type="region of interest" description="Disordered" evidence="6">
    <location>
        <begin position="370"/>
        <end position="410"/>
    </location>
</feature>
<dbReference type="EMBL" id="SIHI01000001">
    <property type="protein sequence ID" value="TWT57071.1"/>
    <property type="molecule type" value="Genomic_DNA"/>
</dbReference>
<feature type="domain" description="Protein kinase" evidence="7">
    <location>
        <begin position="72"/>
        <end position="345"/>
    </location>
</feature>
<dbReference type="PROSITE" id="PS00107">
    <property type="entry name" value="PROTEIN_KINASE_ATP"/>
    <property type="match status" value="1"/>
</dbReference>
<dbReference type="InterPro" id="IPR000719">
    <property type="entry name" value="Prot_kinase_dom"/>
</dbReference>
<feature type="compositionally biased region" description="Basic and acidic residues" evidence="6">
    <location>
        <begin position="393"/>
        <end position="410"/>
    </location>
</feature>
<evidence type="ECO:0000313" key="9">
    <source>
        <dbReference type="Proteomes" id="UP000317243"/>
    </source>
</evidence>
<dbReference type="InterPro" id="IPR017441">
    <property type="entry name" value="Protein_kinase_ATP_BS"/>
</dbReference>
<keyword evidence="1 8" id="KW-0808">Transferase</keyword>
<keyword evidence="2 5" id="KW-0547">Nucleotide-binding</keyword>
<evidence type="ECO:0000256" key="5">
    <source>
        <dbReference type="PROSITE-ProRule" id="PRU10141"/>
    </source>
</evidence>
<keyword evidence="4 5" id="KW-0067">ATP-binding</keyword>
<dbReference type="PROSITE" id="PS00108">
    <property type="entry name" value="PROTEIN_KINASE_ST"/>
    <property type="match status" value="1"/>
</dbReference>
<keyword evidence="9" id="KW-1185">Reference proteome</keyword>
<gene>
    <name evidence="8" type="primary">pknB_1</name>
    <name evidence="8" type="ORF">KOR42_04290</name>
</gene>
<dbReference type="Gene3D" id="1.10.510.10">
    <property type="entry name" value="Transferase(Phosphotransferase) domain 1"/>
    <property type="match status" value="1"/>
</dbReference>
<dbReference type="EC" id="2.7.11.1" evidence="8"/>
<comment type="caution">
    <text evidence="8">The sequence shown here is derived from an EMBL/GenBank/DDBJ whole genome shotgun (WGS) entry which is preliminary data.</text>
</comment>
<dbReference type="PANTHER" id="PTHR43289:SF6">
    <property type="entry name" value="SERINE_THREONINE-PROTEIN KINASE NEKL-3"/>
    <property type="match status" value="1"/>
</dbReference>
<dbReference type="SMART" id="SM00220">
    <property type="entry name" value="S_TKc"/>
    <property type="match status" value="1"/>
</dbReference>
<dbReference type="InterPro" id="IPR008271">
    <property type="entry name" value="Ser/Thr_kinase_AS"/>
</dbReference>
<dbReference type="GO" id="GO:0005524">
    <property type="term" value="F:ATP binding"/>
    <property type="evidence" value="ECO:0007669"/>
    <property type="project" value="UniProtKB-UniRule"/>
</dbReference>
<dbReference type="PANTHER" id="PTHR43289">
    <property type="entry name" value="MITOGEN-ACTIVATED PROTEIN KINASE KINASE KINASE 20-RELATED"/>
    <property type="match status" value="1"/>
</dbReference>
<evidence type="ECO:0000256" key="4">
    <source>
        <dbReference type="ARBA" id="ARBA00022840"/>
    </source>
</evidence>
<dbReference type="InterPro" id="IPR011009">
    <property type="entry name" value="Kinase-like_dom_sf"/>
</dbReference>
<dbReference type="RefSeq" id="WP_146506955.1">
    <property type="nucleotide sequence ID" value="NZ_SIHI01000001.1"/>
</dbReference>
<accession>A0A5C5X425</accession>
<keyword evidence="3 8" id="KW-0418">Kinase</keyword>
<sequence length="410" mass="46184">MTVAQHPFLNQLLKSRILSPARIQQFADSLDIDSETNSVDIAMAAVKSKLISRYQAEEILNGRGRHLTVDNYSLVDILGYGGMGTVYIARHQQTGQFVAVKLLGELTKHDIGIRTRFQLEARAGMKLDHPKLVKTFQLGTLEALYGETEYMVMELVQGVTLLEGISFSSGPLKHDAACDVICQAAEGLQYLHDQGMVHRDVKPDNILIEVNGNAKLLDFGLTLADEAAFDEEFSLAMIFGHDCLGTADFIPPEQSLDSLKVDPRADMYSLGCTLYTALTAKRPFPGLSRVDTVKAHRNQPRPRIEKYNPKISKDLSDLVERMMAIDPEDRPATMTEVISLLEPYRKRRNWTFEFNQVLQQRRELRRKYISESRARSGQSHRTTEVNSPQETETPGKKKVTGDRPLEDFES</sequence>
<protein>
    <submittedName>
        <fullName evidence="8">Serine/threonine-protein kinase PknB</fullName>
        <ecNumber evidence="8">2.7.11.1</ecNumber>
    </submittedName>
</protein>
<feature type="compositionally biased region" description="Polar residues" evidence="6">
    <location>
        <begin position="375"/>
        <end position="392"/>
    </location>
</feature>
<evidence type="ECO:0000256" key="3">
    <source>
        <dbReference type="ARBA" id="ARBA00022777"/>
    </source>
</evidence>
<dbReference type="Gene3D" id="3.30.200.20">
    <property type="entry name" value="Phosphorylase Kinase, domain 1"/>
    <property type="match status" value="1"/>
</dbReference>